<proteinExistence type="predicted"/>
<evidence type="ECO:0000256" key="1">
    <source>
        <dbReference type="SAM" id="MobiDB-lite"/>
    </source>
</evidence>
<dbReference type="AlphaFoldDB" id="A0A8H5BGT0"/>
<reference evidence="2 3" key="1">
    <citation type="journal article" date="2020" name="ISME J.">
        <title>Uncovering the hidden diversity of litter-decomposition mechanisms in mushroom-forming fungi.</title>
        <authorList>
            <person name="Floudas D."/>
            <person name="Bentzer J."/>
            <person name="Ahren D."/>
            <person name="Johansson T."/>
            <person name="Persson P."/>
            <person name="Tunlid A."/>
        </authorList>
    </citation>
    <scope>NUCLEOTIDE SEQUENCE [LARGE SCALE GENOMIC DNA]</scope>
    <source>
        <strain evidence="2 3">CBS 101986</strain>
    </source>
</reference>
<feature type="region of interest" description="Disordered" evidence="1">
    <location>
        <begin position="73"/>
        <end position="146"/>
    </location>
</feature>
<accession>A0A8H5BGT0</accession>
<name>A0A8H5BGT0_9AGAR</name>
<gene>
    <name evidence="2" type="ORF">D9619_000475</name>
</gene>
<dbReference type="EMBL" id="JAACJJ010000028">
    <property type="protein sequence ID" value="KAF5322193.1"/>
    <property type="molecule type" value="Genomic_DNA"/>
</dbReference>
<dbReference type="Proteomes" id="UP000567179">
    <property type="component" value="Unassembled WGS sequence"/>
</dbReference>
<feature type="compositionally biased region" description="Low complexity" evidence="1">
    <location>
        <begin position="103"/>
        <end position="117"/>
    </location>
</feature>
<feature type="compositionally biased region" description="Basic and acidic residues" evidence="1">
    <location>
        <begin position="126"/>
        <end position="139"/>
    </location>
</feature>
<keyword evidence="3" id="KW-1185">Reference proteome</keyword>
<sequence length="197" mass="21340">MDPLSNFTAQTTTPRKASLLARIGMPETRRSASTTAPSTTTKARHSLNGPSLLERMQLSEAILLKDDSALGTEHSELEKGSATGCSPTVHFATRPMRRKHRLSQAPAAASSSGNAGADLKPSLLSRLDDATGLEAREGPQTEDMPALKIKGSAAALRWSPEIKSTPSFGYRRARNQQRIMDHIRMDEAKKLSFSRGD</sequence>
<evidence type="ECO:0000313" key="3">
    <source>
        <dbReference type="Proteomes" id="UP000567179"/>
    </source>
</evidence>
<feature type="compositionally biased region" description="Low complexity" evidence="1">
    <location>
        <begin position="31"/>
        <end position="41"/>
    </location>
</feature>
<feature type="region of interest" description="Disordered" evidence="1">
    <location>
        <begin position="1"/>
        <end position="51"/>
    </location>
</feature>
<protein>
    <submittedName>
        <fullName evidence="2">Uncharacterized protein</fullName>
    </submittedName>
</protein>
<feature type="compositionally biased region" description="Polar residues" evidence="1">
    <location>
        <begin position="1"/>
        <end position="15"/>
    </location>
</feature>
<comment type="caution">
    <text evidence="2">The sequence shown here is derived from an EMBL/GenBank/DDBJ whole genome shotgun (WGS) entry which is preliminary data.</text>
</comment>
<organism evidence="2 3">
    <name type="scientific">Psilocybe cf. subviscida</name>
    <dbReference type="NCBI Taxonomy" id="2480587"/>
    <lineage>
        <taxon>Eukaryota</taxon>
        <taxon>Fungi</taxon>
        <taxon>Dikarya</taxon>
        <taxon>Basidiomycota</taxon>
        <taxon>Agaricomycotina</taxon>
        <taxon>Agaricomycetes</taxon>
        <taxon>Agaricomycetidae</taxon>
        <taxon>Agaricales</taxon>
        <taxon>Agaricineae</taxon>
        <taxon>Strophariaceae</taxon>
        <taxon>Psilocybe</taxon>
    </lineage>
</organism>
<evidence type="ECO:0000313" key="2">
    <source>
        <dbReference type="EMBL" id="KAF5322193.1"/>
    </source>
</evidence>